<evidence type="ECO:0000313" key="1">
    <source>
        <dbReference type="EMBL" id="TWB64280.1"/>
    </source>
</evidence>
<evidence type="ECO:0000313" key="2">
    <source>
        <dbReference type="Proteomes" id="UP000318050"/>
    </source>
</evidence>
<accession>A0A560J6T5</accession>
<dbReference type="Proteomes" id="UP000318050">
    <property type="component" value="Unassembled WGS sequence"/>
</dbReference>
<organism evidence="1 2">
    <name type="scientific">Nitrospirillum amazonense</name>
    <dbReference type="NCBI Taxonomy" id="28077"/>
    <lineage>
        <taxon>Bacteria</taxon>
        <taxon>Pseudomonadati</taxon>
        <taxon>Pseudomonadota</taxon>
        <taxon>Alphaproteobacteria</taxon>
        <taxon>Rhodospirillales</taxon>
        <taxon>Azospirillaceae</taxon>
        <taxon>Nitrospirillum</taxon>
    </lineage>
</organism>
<dbReference type="Gene3D" id="2.60.120.620">
    <property type="entry name" value="q2cbj1_9rhob like domain"/>
    <property type="match status" value="1"/>
</dbReference>
<gene>
    <name evidence="1" type="ORF">FBZ92_101174</name>
</gene>
<protein>
    <recommendedName>
        <fullName evidence="3">2-oxoglutarate-Fe(II)-dependent oxygenase superfamily protein</fullName>
    </recommendedName>
</protein>
<comment type="caution">
    <text evidence="1">The sequence shown here is derived from an EMBL/GenBank/DDBJ whole genome shotgun (WGS) entry which is preliminary data.</text>
</comment>
<dbReference type="AlphaFoldDB" id="A0A560J6T5"/>
<sequence>MSIPATHLGATHLHAHHPNAPAFDPQAFDAATGHHVRACLNAADRDDHPYRHWYLNSVFPAAVAEALATLPFAAPEIDDTRGRRETHNSTRTFLSTDNQLLYPVCGAVAAAFQAPETVSTLARQFGVDLGGSSLRIEYCLDREGFWLEPHTDIGAKLFTMLVYLSTGPDAENLGTDIMDGPEGGHAGRASGRFNTGLVFIPGSDTWHGFARRPFQGIRRTIIINYVKPEWRARHELAFPTEPVGLP</sequence>
<evidence type="ECO:0008006" key="3">
    <source>
        <dbReference type="Google" id="ProtNLM"/>
    </source>
</evidence>
<proteinExistence type="predicted"/>
<reference evidence="1 2" key="1">
    <citation type="submission" date="2019-06" db="EMBL/GenBank/DDBJ databases">
        <title>Genomic Encyclopedia of Type Strains, Phase IV (KMG-V): Genome sequencing to study the core and pangenomes of soil and plant-associated prokaryotes.</title>
        <authorList>
            <person name="Whitman W."/>
        </authorList>
    </citation>
    <scope>NUCLEOTIDE SEQUENCE [LARGE SCALE GENOMIC DNA]</scope>
    <source>
        <strain evidence="1 2">BR 11140</strain>
    </source>
</reference>
<name>A0A560J6T5_9PROT</name>
<dbReference type="EMBL" id="VITT01000001">
    <property type="protein sequence ID" value="TWB64280.1"/>
    <property type="molecule type" value="Genomic_DNA"/>
</dbReference>